<evidence type="ECO:0000256" key="6">
    <source>
        <dbReference type="SAM" id="MobiDB-lite"/>
    </source>
</evidence>
<dbReference type="SUPFAM" id="SSF55874">
    <property type="entry name" value="ATPase domain of HSP90 chaperone/DNA topoisomerase II/histidine kinase"/>
    <property type="match status" value="1"/>
</dbReference>
<dbReference type="EC" id="2.7.13.3" evidence="2"/>
<evidence type="ECO:0000256" key="4">
    <source>
        <dbReference type="ARBA" id="ARBA00022777"/>
    </source>
</evidence>
<feature type="transmembrane region" description="Helical" evidence="7">
    <location>
        <begin position="72"/>
        <end position="93"/>
    </location>
</feature>
<dbReference type="InterPro" id="IPR003594">
    <property type="entry name" value="HATPase_dom"/>
</dbReference>
<protein>
    <recommendedName>
        <fullName evidence="2">histidine kinase</fullName>
        <ecNumber evidence="2">2.7.13.3</ecNumber>
    </recommendedName>
</protein>
<evidence type="ECO:0000256" key="3">
    <source>
        <dbReference type="ARBA" id="ARBA00022679"/>
    </source>
</evidence>
<reference evidence="9 10" key="1">
    <citation type="journal article" date="2019" name="Int. J. Syst. Evol. Microbiol.">
        <title>The Global Catalogue of Microorganisms (GCM) 10K type strain sequencing project: providing services to taxonomists for standard genome sequencing and annotation.</title>
        <authorList>
            <consortium name="The Broad Institute Genomics Platform"/>
            <consortium name="The Broad Institute Genome Sequencing Center for Infectious Disease"/>
            <person name="Wu L."/>
            <person name="Ma J."/>
        </authorList>
    </citation>
    <scope>NUCLEOTIDE SEQUENCE [LARGE SCALE GENOMIC DNA]</scope>
    <source>
        <strain evidence="9 10">JCM 16117</strain>
    </source>
</reference>
<dbReference type="Pfam" id="PF02518">
    <property type="entry name" value="HATPase_c"/>
    <property type="match status" value="1"/>
</dbReference>
<keyword evidence="7" id="KW-1133">Transmembrane helix</keyword>
<dbReference type="CDD" id="cd16917">
    <property type="entry name" value="HATPase_UhpB-NarQ-NarX-like"/>
    <property type="match status" value="1"/>
</dbReference>
<dbReference type="Gene3D" id="3.30.565.10">
    <property type="entry name" value="Histidine kinase-like ATPase, C-terminal domain"/>
    <property type="match status" value="1"/>
</dbReference>
<sequence>MTAIARPRASGDRHQPRHDLRHDLRDDRRVLLGTVAVVGLLFAAATSVQSVMALGVFSTSLRAVDSSPVVEIAARTAINLGTVAVVLALTALLAPQRRRLALQLPMLAGIALAAGGARALAQWSSGLYSEAAVPVLLAEVGTTTAASGVTLGIGLALLALWRRLRTEERVRLNSQLEALEAHRELHAEELRVRRDVAEELHGTVQSSLVIVEARLLALAETPGSDAEALASVAEAVRTVRDVELRELMTGLYPADLDRGLVPAVRALIARLPASIVVDDEFAESGMRMEADRPLPLEDRLLVFRLVEEAVTNALRHGGAQRIRIAFAHAGGLLTVTVDDDGRGLPANATPSGLDRLRRQLDGRGGTLTVSPRADRRADGVASGTTLTASLPRSSPARPEPAVTLSAP</sequence>
<comment type="catalytic activity">
    <reaction evidence="1">
        <text>ATP + protein L-histidine = ADP + protein N-phospho-L-histidine.</text>
        <dbReference type="EC" id="2.7.13.3"/>
    </reaction>
</comment>
<dbReference type="PANTHER" id="PTHR24421">
    <property type="entry name" value="NITRATE/NITRITE SENSOR PROTEIN NARX-RELATED"/>
    <property type="match status" value="1"/>
</dbReference>
<feature type="transmembrane region" description="Helical" evidence="7">
    <location>
        <begin position="30"/>
        <end position="52"/>
    </location>
</feature>
<keyword evidence="3" id="KW-0808">Transferase</keyword>
<organism evidence="9 10">
    <name type="scientific">Herbiconiux moechotypicola</name>
    <dbReference type="NCBI Taxonomy" id="637393"/>
    <lineage>
        <taxon>Bacteria</taxon>
        <taxon>Bacillati</taxon>
        <taxon>Actinomycetota</taxon>
        <taxon>Actinomycetes</taxon>
        <taxon>Micrococcales</taxon>
        <taxon>Microbacteriaceae</taxon>
        <taxon>Herbiconiux</taxon>
    </lineage>
</organism>
<keyword evidence="7" id="KW-0812">Transmembrane</keyword>
<feature type="compositionally biased region" description="Basic and acidic residues" evidence="6">
    <location>
        <begin position="9"/>
        <end position="20"/>
    </location>
</feature>
<gene>
    <name evidence="9" type="ORF">GCM10009851_25170</name>
</gene>
<dbReference type="RefSeq" id="WP_259481393.1">
    <property type="nucleotide sequence ID" value="NZ_BAAAQY010000007.1"/>
</dbReference>
<name>A0ABN3DQ82_9MICO</name>
<dbReference type="EMBL" id="BAAAQY010000007">
    <property type="protein sequence ID" value="GAA2238962.1"/>
    <property type="molecule type" value="Genomic_DNA"/>
</dbReference>
<feature type="domain" description="Histidine kinase/HSP90-like ATPase" evidence="8">
    <location>
        <begin position="297"/>
        <end position="394"/>
    </location>
</feature>
<evidence type="ECO:0000256" key="2">
    <source>
        <dbReference type="ARBA" id="ARBA00012438"/>
    </source>
</evidence>
<evidence type="ECO:0000256" key="5">
    <source>
        <dbReference type="ARBA" id="ARBA00023012"/>
    </source>
</evidence>
<comment type="caution">
    <text evidence="9">The sequence shown here is derived from an EMBL/GenBank/DDBJ whole genome shotgun (WGS) entry which is preliminary data.</text>
</comment>
<evidence type="ECO:0000313" key="9">
    <source>
        <dbReference type="EMBL" id="GAA2238962.1"/>
    </source>
</evidence>
<feature type="compositionally biased region" description="Polar residues" evidence="6">
    <location>
        <begin position="382"/>
        <end position="392"/>
    </location>
</feature>
<feature type="region of interest" description="Disordered" evidence="6">
    <location>
        <begin position="1"/>
        <end position="20"/>
    </location>
</feature>
<dbReference type="InterPro" id="IPR036890">
    <property type="entry name" value="HATPase_C_sf"/>
</dbReference>
<keyword evidence="4" id="KW-0418">Kinase</keyword>
<keyword evidence="10" id="KW-1185">Reference proteome</keyword>
<proteinExistence type="predicted"/>
<dbReference type="Proteomes" id="UP001500929">
    <property type="component" value="Unassembled WGS sequence"/>
</dbReference>
<evidence type="ECO:0000259" key="8">
    <source>
        <dbReference type="SMART" id="SM00387"/>
    </source>
</evidence>
<evidence type="ECO:0000256" key="7">
    <source>
        <dbReference type="SAM" id="Phobius"/>
    </source>
</evidence>
<evidence type="ECO:0000313" key="10">
    <source>
        <dbReference type="Proteomes" id="UP001500929"/>
    </source>
</evidence>
<feature type="transmembrane region" description="Helical" evidence="7">
    <location>
        <begin position="140"/>
        <end position="161"/>
    </location>
</feature>
<dbReference type="SMART" id="SM00387">
    <property type="entry name" value="HATPase_c"/>
    <property type="match status" value="1"/>
</dbReference>
<feature type="transmembrane region" description="Helical" evidence="7">
    <location>
        <begin position="100"/>
        <end position="120"/>
    </location>
</feature>
<feature type="region of interest" description="Disordered" evidence="6">
    <location>
        <begin position="339"/>
        <end position="407"/>
    </location>
</feature>
<keyword evidence="5" id="KW-0902">Two-component regulatory system</keyword>
<evidence type="ECO:0000256" key="1">
    <source>
        <dbReference type="ARBA" id="ARBA00000085"/>
    </source>
</evidence>
<dbReference type="PANTHER" id="PTHR24421:SF10">
    <property type="entry name" value="NITRATE_NITRITE SENSOR PROTEIN NARQ"/>
    <property type="match status" value="1"/>
</dbReference>
<dbReference type="InterPro" id="IPR050482">
    <property type="entry name" value="Sensor_HK_TwoCompSys"/>
</dbReference>
<keyword evidence="7" id="KW-0472">Membrane</keyword>
<accession>A0ABN3DQ82</accession>